<organism evidence="1 2">
    <name type="scientific">Trifolium pratense</name>
    <name type="common">Red clover</name>
    <dbReference type="NCBI Taxonomy" id="57577"/>
    <lineage>
        <taxon>Eukaryota</taxon>
        <taxon>Viridiplantae</taxon>
        <taxon>Streptophyta</taxon>
        <taxon>Embryophyta</taxon>
        <taxon>Tracheophyta</taxon>
        <taxon>Spermatophyta</taxon>
        <taxon>Magnoliopsida</taxon>
        <taxon>eudicotyledons</taxon>
        <taxon>Gunneridae</taxon>
        <taxon>Pentapetalae</taxon>
        <taxon>rosids</taxon>
        <taxon>fabids</taxon>
        <taxon>Fabales</taxon>
        <taxon>Fabaceae</taxon>
        <taxon>Papilionoideae</taxon>
        <taxon>50 kb inversion clade</taxon>
        <taxon>NPAAA clade</taxon>
        <taxon>Hologalegina</taxon>
        <taxon>IRL clade</taxon>
        <taxon>Trifolieae</taxon>
        <taxon>Trifolium</taxon>
    </lineage>
</organism>
<dbReference type="Proteomes" id="UP000236291">
    <property type="component" value="Unassembled WGS sequence"/>
</dbReference>
<gene>
    <name evidence="1" type="ORF">L195_g021096</name>
</gene>
<proteinExistence type="predicted"/>
<protein>
    <submittedName>
        <fullName evidence="1">Uncharacterized protein</fullName>
    </submittedName>
</protein>
<accession>A0A2K3N479</accession>
<reference evidence="1 2" key="2">
    <citation type="journal article" date="2017" name="Front. Plant Sci.">
        <title>Gene Classification and Mining of Molecular Markers Useful in Red Clover (Trifolium pratense) Breeding.</title>
        <authorList>
            <person name="Istvanek J."/>
            <person name="Dluhosova J."/>
            <person name="Dluhos P."/>
            <person name="Patkova L."/>
            <person name="Nedelnik J."/>
            <person name="Repkova J."/>
        </authorList>
    </citation>
    <scope>NUCLEOTIDE SEQUENCE [LARGE SCALE GENOMIC DNA]</scope>
    <source>
        <strain evidence="2">cv. Tatra</strain>
        <tissue evidence="1">Young leaves</tissue>
    </source>
</reference>
<dbReference type="AlphaFoldDB" id="A0A2K3N479"/>
<name>A0A2K3N479_TRIPR</name>
<evidence type="ECO:0000313" key="1">
    <source>
        <dbReference type="EMBL" id="PNX97860.1"/>
    </source>
</evidence>
<evidence type="ECO:0000313" key="2">
    <source>
        <dbReference type="Proteomes" id="UP000236291"/>
    </source>
</evidence>
<sequence length="164" mass="18298">MALVFLEMMMVVDLATNHNHDEVEIVVAAAVVVADDEVIFVEDFGGTFVVGYHFGCNLEETEQENLGAIFVPIPLKLEQRVMVMKTTWRKHYLLVLLDNGGCVVLHMLSSQLLDLGMISPLFSSQCTFDLCIYNSSCIIYCRKVKEVANGDLTGKPATEEVKHK</sequence>
<comment type="caution">
    <text evidence="1">The sequence shown here is derived from an EMBL/GenBank/DDBJ whole genome shotgun (WGS) entry which is preliminary data.</text>
</comment>
<reference evidence="1 2" key="1">
    <citation type="journal article" date="2014" name="Am. J. Bot.">
        <title>Genome assembly and annotation for red clover (Trifolium pratense; Fabaceae).</title>
        <authorList>
            <person name="Istvanek J."/>
            <person name="Jaros M."/>
            <person name="Krenek A."/>
            <person name="Repkova J."/>
        </authorList>
    </citation>
    <scope>NUCLEOTIDE SEQUENCE [LARGE SCALE GENOMIC DNA]</scope>
    <source>
        <strain evidence="2">cv. Tatra</strain>
        <tissue evidence="1">Young leaves</tissue>
    </source>
</reference>
<dbReference type="EMBL" id="ASHM01016027">
    <property type="protein sequence ID" value="PNX97860.1"/>
    <property type="molecule type" value="Genomic_DNA"/>
</dbReference>